<keyword evidence="3" id="KW-1185">Reference proteome</keyword>
<dbReference type="EMBL" id="JASWJB010000004">
    <property type="protein sequence ID" value="KAK2616629.1"/>
    <property type="molecule type" value="Genomic_DNA"/>
</dbReference>
<organism evidence="2 3">
    <name type="scientific">Conoideocrella luteorostrata</name>
    <dbReference type="NCBI Taxonomy" id="1105319"/>
    <lineage>
        <taxon>Eukaryota</taxon>
        <taxon>Fungi</taxon>
        <taxon>Dikarya</taxon>
        <taxon>Ascomycota</taxon>
        <taxon>Pezizomycotina</taxon>
        <taxon>Sordariomycetes</taxon>
        <taxon>Hypocreomycetidae</taxon>
        <taxon>Hypocreales</taxon>
        <taxon>Clavicipitaceae</taxon>
        <taxon>Conoideocrella</taxon>
    </lineage>
</organism>
<dbReference type="InterPro" id="IPR010730">
    <property type="entry name" value="HET"/>
</dbReference>
<evidence type="ECO:0000313" key="2">
    <source>
        <dbReference type="EMBL" id="KAK2616629.1"/>
    </source>
</evidence>
<sequence>MEHLTYAPSAREWRRELREAATGPLIVTEWAGYETVHSHFPAREPQFPWLGHDHESSSYYHGDESKAIDAMTAFISLYGHDWDVDGMIDKADVTASHPALEQLDATEAAYQVAAFIQAWLYFGFLEAVIARPISSAYMTRTDKGGATHLYSRMLPVLLESWMRRLSSMAQDVAEESLEMAMQCSFRASSALAEIIKDLSNCSDSQAFFKVKSLLLSVEPAMSALHEAVATFVRVNLPSGTRSFNLSGSPLPKTYSESLIRKGWCRFIVANAEKALTAAFMRFLDTAGFVGTTSGHEHCVAHACYRNNIDTANYAPQHWVNGCQCDFIKPDLAAVLHILDRGQIPVVRLSDHGLSLDLGALDPDEKADYAAFSHVWADGLGSTTDAGLPTCQVQRLHKLAKKRTGEGYFWIDALCVPKQQPQRTEAIKLMMQTYENATGVILLDRGLRSLSMGNSDLEVGWSLVASSWFGRLWTYQEGFVARWVDMDVSDGMIDLDALVQRLYRRYFERPEGNPFPSILSIELLAMLQKARPLDSQHPRRPLSRRLVDLFNAMTRRLTSRPTDQFLVIGLFLGLDLNCNGDVSFTWAPSTWISTGGDQWLHYNDEEASITENGLIVTLRVLVLQERVETNFSRVVLQTMEPHFYELSRGENSTETSPKLSEFNVLIARYAVGEDPEDVLYDTRSVLQEAGLGLKDEILEDETVPLSHDFTTGYDIREIVDMRELEQDTSPKIEASWTQLKCCFK</sequence>
<dbReference type="PANTHER" id="PTHR39596">
    <property type="match status" value="1"/>
</dbReference>
<evidence type="ECO:0000259" key="1">
    <source>
        <dbReference type="Pfam" id="PF06985"/>
    </source>
</evidence>
<name>A0AAJ0CYX0_9HYPO</name>
<dbReference type="PANTHER" id="PTHR39596:SF2">
    <property type="entry name" value="HET DOMAIN PROTEIN (AFU_ORTHOLOGUE AFUA_1G17550)-RELATED"/>
    <property type="match status" value="1"/>
</dbReference>
<gene>
    <name evidence="2" type="ORF">QQS21_000452</name>
</gene>
<accession>A0AAJ0CYX0</accession>
<comment type="caution">
    <text evidence="2">The sequence shown here is derived from an EMBL/GenBank/DDBJ whole genome shotgun (WGS) entry which is preliminary data.</text>
</comment>
<dbReference type="Proteomes" id="UP001251528">
    <property type="component" value="Unassembled WGS sequence"/>
</dbReference>
<evidence type="ECO:0000313" key="3">
    <source>
        <dbReference type="Proteomes" id="UP001251528"/>
    </source>
</evidence>
<proteinExistence type="predicted"/>
<dbReference type="AlphaFoldDB" id="A0AAJ0CYX0"/>
<dbReference type="Pfam" id="PF06985">
    <property type="entry name" value="HET"/>
    <property type="match status" value="1"/>
</dbReference>
<feature type="domain" description="Heterokaryon incompatibility" evidence="1">
    <location>
        <begin position="368"/>
        <end position="441"/>
    </location>
</feature>
<protein>
    <recommendedName>
        <fullName evidence="1">Heterokaryon incompatibility domain-containing protein</fullName>
    </recommendedName>
</protein>
<reference evidence="2" key="1">
    <citation type="submission" date="2023-06" db="EMBL/GenBank/DDBJ databases">
        <title>Conoideocrella luteorostrata (Hypocreales: Clavicipitaceae), a potential biocontrol fungus for elongate hemlock scale in United States Christmas tree production areas.</title>
        <authorList>
            <person name="Barrett H."/>
            <person name="Lovett B."/>
            <person name="Macias A.M."/>
            <person name="Stajich J.E."/>
            <person name="Kasson M.T."/>
        </authorList>
    </citation>
    <scope>NUCLEOTIDE SEQUENCE</scope>
    <source>
        <strain evidence="2">ARSEF 14590</strain>
    </source>
</reference>